<protein>
    <recommendedName>
        <fullName evidence="1">Protein kinase domain-containing protein</fullName>
    </recommendedName>
</protein>
<sequence length="1219" mass="135799">MRLVRYLCCDTRTARYGPFEEFDEEAWDELLRGCLFSTQLLTTDEHDPKLVDLQIYLGLSELGGLLWSQEIRALSRVSGLGHPALPQLLSGGYEDADGIQATGVGVDGVAFVATEGADDTLAGSGRTEVYRADRVEALRQFAHLADGLAVLHDLGLSHRNLSPWTIDVVHGGDGDSPTLRLARFELSSFVSSLLSGTSVDSALDRSELAGLVLNRGPEPLAYLAPERVRHLLATEGDVTQVESAKADVYSLAAIVWEWFVGPFPAELLPRAVPEDESAMMATRELLDELNDRLRRDLRAADVPEPLRALLHRMLDPVPAGRPTAAEVVNDLGAAHDAILSWYGDVNSERPYLVVHMPAHSQATFGNWGWLTFDTGTPEGLRELHDLIVTDLRRARIAHSPSGAEPFVEGGEIEPKRRATVMLVGERVVWFCEPYREPDPATGQPSGSPLDEALVIKYVARRDLATVRTKLDDLLPVSRPRLMPEFKLIKHGLPRAVLRKELKDRPSWKPLLDSVRPAGSVSQAELDYQRAIDWLLEFQGVELQARCYPYRVDPAPGPHGEVFVYWDRERDRERIHRSALFTKYVRQPGLRPVFGDFFDNLENEDGSSEVELFTSETGRKHEGSRESRATVVRREGPDRLVIRREPGAPPVPPQGWIRPVDDIGAEAVHRRQIDARWELFALRPLTSRLRNPEAIRMPNRWPTAGKDLIGSGPRAVHDMLTFDPFFALQGPPGTGKTTVTSRAIAAYLEQEPTHRVLVSAQSNFTLDNLAVRILRDIGAMDDDGPTDRGENVPIALRVVSQRATPDKEVQPWLRDNLVVRQTRQIRTHVERQLARGVDDRLRPVLSDWLALLRGDGGESVKPELADRLQRGANIVFATCGTATPRDIGVTAGATAFDWVIVEEAAKAWPTELAIPLVRGTRWTLIGDQSQLPAHRRDEVVRFLDSCVGDPSPAVAVPADKRQAYVDAFDLFRHLFDAGKRPTLGPRPVSLLTTQFRMRPAIAEVVSRVFYNDGGGPLPDGLPRGLLETGRDPGPVPLQAPGRLRGRSLVWIDTADLPNCSERPHWVNDGEAEVVSTLFRELRPEPLPNRDGFSAEPVAVLTPYRQQLHRLKQHRDLEPYAYTVHAFQGREADIVIVSLVRDKMHGDGTVAAASYGHLARPDLINVMFSRARKLLVIVGNFAHYQRYRDDDGDFWQLVCRGVQQYGTVMNAAQVLKPVEDR</sequence>
<dbReference type="InterPro" id="IPR047187">
    <property type="entry name" value="SF1_C_Upf1"/>
</dbReference>
<dbReference type="CDD" id="cd18808">
    <property type="entry name" value="SF1_C_Upf1"/>
    <property type="match status" value="1"/>
</dbReference>
<dbReference type="InterPro" id="IPR041677">
    <property type="entry name" value="DNA2/NAM7_AAA_11"/>
</dbReference>
<dbReference type="InterPro" id="IPR027417">
    <property type="entry name" value="P-loop_NTPase"/>
</dbReference>
<dbReference type="Gene3D" id="3.40.50.300">
    <property type="entry name" value="P-loop containing nucleotide triphosphate hydrolases"/>
    <property type="match status" value="2"/>
</dbReference>
<proteinExistence type="predicted"/>
<gene>
    <name evidence="2" type="ORF">GCM10022214_12360</name>
</gene>
<dbReference type="InterPro" id="IPR045055">
    <property type="entry name" value="DNA2/NAM7-like"/>
</dbReference>
<dbReference type="PANTHER" id="PTHR10887:SF495">
    <property type="entry name" value="HELICASE SENATAXIN ISOFORM X1-RELATED"/>
    <property type="match status" value="1"/>
</dbReference>
<evidence type="ECO:0000313" key="3">
    <source>
        <dbReference type="Proteomes" id="UP001500683"/>
    </source>
</evidence>
<dbReference type="SUPFAM" id="SSF56112">
    <property type="entry name" value="Protein kinase-like (PK-like)"/>
    <property type="match status" value="1"/>
</dbReference>
<evidence type="ECO:0000313" key="2">
    <source>
        <dbReference type="EMBL" id="GAA4060998.1"/>
    </source>
</evidence>
<dbReference type="Gene3D" id="1.10.510.10">
    <property type="entry name" value="Transferase(Phosphotransferase) domain 1"/>
    <property type="match status" value="1"/>
</dbReference>
<dbReference type="InterPro" id="IPR041679">
    <property type="entry name" value="DNA2/NAM7-like_C"/>
</dbReference>
<comment type="caution">
    <text evidence="2">The sequence shown here is derived from an EMBL/GenBank/DDBJ whole genome shotgun (WGS) entry which is preliminary data.</text>
</comment>
<dbReference type="InterPro" id="IPR000719">
    <property type="entry name" value="Prot_kinase_dom"/>
</dbReference>
<dbReference type="InterPro" id="IPR011009">
    <property type="entry name" value="Kinase-like_dom_sf"/>
</dbReference>
<dbReference type="PROSITE" id="PS50011">
    <property type="entry name" value="PROTEIN_KINASE_DOM"/>
    <property type="match status" value="1"/>
</dbReference>
<dbReference type="EMBL" id="BAAAZG010000002">
    <property type="protein sequence ID" value="GAA4060998.1"/>
    <property type="molecule type" value="Genomic_DNA"/>
</dbReference>
<name>A0ABP7V748_9ACTN</name>
<feature type="domain" description="Protein kinase" evidence="1">
    <location>
        <begin position="1"/>
        <end position="338"/>
    </location>
</feature>
<reference evidence="3" key="1">
    <citation type="journal article" date="2019" name="Int. J. Syst. Evol. Microbiol.">
        <title>The Global Catalogue of Microorganisms (GCM) 10K type strain sequencing project: providing services to taxonomists for standard genome sequencing and annotation.</title>
        <authorList>
            <consortium name="The Broad Institute Genomics Platform"/>
            <consortium name="The Broad Institute Genome Sequencing Center for Infectious Disease"/>
            <person name="Wu L."/>
            <person name="Ma J."/>
        </authorList>
    </citation>
    <scope>NUCLEOTIDE SEQUENCE [LARGE SCALE GENOMIC DNA]</scope>
    <source>
        <strain evidence="3">JCM 16702</strain>
    </source>
</reference>
<evidence type="ECO:0000259" key="1">
    <source>
        <dbReference type="PROSITE" id="PS50011"/>
    </source>
</evidence>
<organism evidence="2 3">
    <name type="scientific">Actinomadura miaoliensis</name>
    <dbReference type="NCBI Taxonomy" id="430685"/>
    <lineage>
        <taxon>Bacteria</taxon>
        <taxon>Bacillati</taxon>
        <taxon>Actinomycetota</taxon>
        <taxon>Actinomycetes</taxon>
        <taxon>Streptosporangiales</taxon>
        <taxon>Thermomonosporaceae</taxon>
        <taxon>Actinomadura</taxon>
    </lineage>
</organism>
<dbReference type="Pfam" id="PF13087">
    <property type="entry name" value="AAA_12"/>
    <property type="match status" value="1"/>
</dbReference>
<dbReference type="PANTHER" id="PTHR10887">
    <property type="entry name" value="DNA2/NAM7 HELICASE FAMILY"/>
    <property type="match status" value="1"/>
</dbReference>
<dbReference type="SUPFAM" id="SSF52540">
    <property type="entry name" value="P-loop containing nucleoside triphosphate hydrolases"/>
    <property type="match status" value="1"/>
</dbReference>
<dbReference type="Pfam" id="PF13086">
    <property type="entry name" value="AAA_11"/>
    <property type="match status" value="2"/>
</dbReference>
<keyword evidence="3" id="KW-1185">Reference proteome</keyword>
<accession>A0ABP7V748</accession>
<dbReference type="SMART" id="SM00220">
    <property type="entry name" value="S_TKc"/>
    <property type="match status" value="1"/>
</dbReference>
<dbReference type="Proteomes" id="UP001500683">
    <property type="component" value="Unassembled WGS sequence"/>
</dbReference>